<organism evidence="4 5">
    <name type="scientific">Trueperella bialowiezensis</name>
    <dbReference type="NCBI Taxonomy" id="312285"/>
    <lineage>
        <taxon>Bacteria</taxon>
        <taxon>Bacillati</taxon>
        <taxon>Actinomycetota</taxon>
        <taxon>Actinomycetes</taxon>
        <taxon>Actinomycetales</taxon>
        <taxon>Actinomycetaceae</taxon>
        <taxon>Trueperella</taxon>
    </lineage>
</organism>
<dbReference type="CDD" id="cd05254">
    <property type="entry name" value="dTDP_HR_like_SDR_e"/>
    <property type="match status" value="1"/>
</dbReference>
<comment type="pathway">
    <text evidence="2">Carbohydrate biosynthesis; dTDP-L-rhamnose biosynthesis.</text>
</comment>
<comment type="similarity">
    <text evidence="1 2">Belongs to the dTDP-4-dehydrorhamnose reductase family.</text>
</comment>
<dbReference type="Proteomes" id="UP000269542">
    <property type="component" value="Chromosome"/>
</dbReference>
<dbReference type="PANTHER" id="PTHR10491:SF4">
    <property type="entry name" value="METHIONINE ADENOSYLTRANSFERASE 2 SUBUNIT BETA"/>
    <property type="match status" value="1"/>
</dbReference>
<dbReference type="NCBIfam" id="TIGR01214">
    <property type="entry name" value="rmlD"/>
    <property type="match status" value="1"/>
</dbReference>
<evidence type="ECO:0000313" key="4">
    <source>
        <dbReference type="EMBL" id="VEI12910.1"/>
    </source>
</evidence>
<name>A0A3S5EW03_9ACTO</name>
<dbReference type="UniPathway" id="UPA00124"/>
<dbReference type="OrthoDB" id="9803892at2"/>
<dbReference type="GO" id="GO:0005829">
    <property type="term" value="C:cytosol"/>
    <property type="evidence" value="ECO:0007669"/>
    <property type="project" value="TreeGrafter"/>
</dbReference>
<dbReference type="RefSeq" id="WP_126416078.1">
    <property type="nucleotide sequence ID" value="NZ_LR134476.1"/>
</dbReference>
<evidence type="ECO:0000256" key="1">
    <source>
        <dbReference type="ARBA" id="ARBA00010944"/>
    </source>
</evidence>
<dbReference type="AlphaFoldDB" id="A0A3S5EW03"/>
<reference evidence="4 5" key="1">
    <citation type="submission" date="2018-12" db="EMBL/GenBank/DDBJ databases">
        <authorList>
            <consortium name="Pathogen Informatics"/>
        </authorList>
    </citation>
    <scope>NUCLEOTIDE SEQUENCE [LARGE SCALE GENOMIC DNA]</scope>
    <source>
        <strain evidence="4 5">NCTC13354</strain>
    </source>
</reference>
<evidence type="ECO:0000256" key="2">
    <source>
        <dbReference type="RuleBase" id="RU364082"/>
    </source>
</evidence>
<keyword evidence="5" id="KW-1185">Reference proteome</keyword>
<proteinExistence type="inferred from homology"/>
<dbReference type="SUPFAM" id="SSF51735">
    <property type="entry name" value="NAD(P)-binding Rossmann-fold domains"/>
    <property type="match status" value="1"/>
</dbReference>
<dbReference type="GO" id="GO:0008831">
    <property type="term" value="F:dTDP-4-dehydrorhamnose reductase activity"/>
    <property type="evidence" value="ECO:0007669"/>
    <property type="project" value="UniProtKB-EC"/>
</dbReference>
<protein>
    <recommendedName>
        <fullName evidence="2">dTDP-4-dehydrorhamnose reductase</fullName>
        <ecNumber evidence="2">1.1.1.133</ecNumber>
    </recommendedName>
</protein>
<comment type="function">
    <text evidence="2">Catalyzes the reduction of dTDP-6-deoxy-L-lyxo-4-hexulose to yield dTDP-L-rhamnose.</text>
</comment>
<dbReference type="InterPro" id="IPR036291">
    <property type="entry name" value="NAD(P)-bd_dom_sf"/>
</dbReference>
<keyword evidence="2" id="KW-0521">NADP</keyword>
<dbReference type="Gene3D" id="3.40.50.720">
    <property type="entry name" value="NAD(P)-binding Rossmann-like Domain"/>
    <property type="match status" value="1"/>
</dbReference>
<gene>
    <name evidence="4" type="primary">strL</name>
    <name evidence="4" type="ORF">NCTC13354_00608</name>
</gene>
<dbReference type="InterPro" id="IPR029903">
    <property type="entry name" value="RmlD-like-bd"/>
</dbReference>
<dbReference type="EMBL" id="LR134476">
    <property type="protein sequence ID" value="VEI12910.1"/>
    <property type="molecule type" value="Genomic_DNA"/>
</dbReference>
<dbReference type="Pfam" id="PF04321">
    <property type="entry name" value="RmlD_sub_bind"/>
    <property type="match status" value="1"/>
</dbReference>
<dbReference type="EC" id="1.1.1.133" evidence="2"/>
<dbReference type="PANTHER" id="PTHR10491">
    <property type="entry name" value="DTDP-4-DEHYDRORHAMNOSE REDUCTASE"/>
    <property type="match status" value="1"/>
</dbReference>
<dbReference type="KEGG" id="tbw:NCTC13354_00608"/>
<keyword evidence="2 4" id="KW-0560">Oxidoreductase</keyword>
<evidence type="ECO:0000313" key="5">
    <source>
        <dbReference type="Proteomes" id="UP000269542"/>
    </source>
</evidence>
<dbReference type="Gene3D" id="3.90.25.10">
    <property type="entry name" value="UDP-galactose 4-epimerase, domain 1"/>
    <property type="match status" value="1"/>
</dbReference>
<dbReference type="GO" id="GO:0019305">
    <property type="term" value="P:dTDP-rhamnose biosynthetic process"/>
    <property type="evidence" value="ECO:0007669"/>
    <property type="project" value="UniProtKB-UniPathway"/>
</dbReference>
<feature type="domain" description="RmlD-like substrate binding" evidence="3">
    <location>
        <begin position="1"/>
        <end position="273"/>
    </location>
</feature>
<evidence type="ECO:0000259" key="3">
    <source>
        <dbReference type="Pfam" id="PF04321"/>
    </source>
</evidence>
<sequence length="283" mass="30458">MRWTIIGANGMLGTDVVTMLRERGEEVVELDQPDIDITDVASVRTIPSSDVVVNCAAYTAVDAAEENEATAFAVNAVGPQLLARKTRDMGARLVHISTDYVFSGTATEPYAEYGPLAPASAYGRTKAAGEWAVRTETNNHLIVRTAWLYGEHGKCFPKTMAKLSDQHPKLQVVTDEVGQPTWTRDLADLIYRLIAAGAPSGTYHGTSSGQTNWHGFTKEIIAAYGKDPAIVGETTAAAFNRPAPRPSYSVLGHDNLSAIGVEPIGDWKERWQAAAPAVLAYLG</sequence>
<accession>A0A3S5EW03</accession>
<dbReference type="InterPro" id="IPR005913">
    <property type="entry name" value="dTDP_dehydrorham_reduct"/>
</dbReference>